<feature type="compositionally biased region" description="Pro residues" evidence="4">
    <location>
        <begin position="214"/>
        <end position="226"/>
    </location>
</feature>
<dbReference type="CDD" id="cd00599">
    <property type="entry name" value="GH25_muramidase"/>
    <property type="match status" value="1"/>
</dbReference>
<reference evidence="6 7" key="1">
    <citation type="submission" date="2020-12" db="EMBL/GenBank/DDBJ databases">
        <title>WGS of Thermoactinomyces spp.</title>
        <authorList>
            <person name="Cheng K."/>
        </authorList>
    </citation>
    <scope>NUCLEOTIDE SEQUENCE [LARGE SCALE GENOMIC DNA]</scope>
    <source>
        <strain evidence="7">CICC 10650\ACCC 41061</strain>
    </source>
</reference>
<evidence type="ECO:0000256" key="4">
    <source>
        <dbReference type="SAM" id="MobiDB-lite"/>
    </source>
</evidence>
<dbReference type="SUPFAM" id="SSF54001">
    <property type="entry name" value="Cysteine proteinases"/>
    <property type="match status" value="1"/>
</dbReference>
<keyword evidence="3" id="KW-0326">Glycosidase</keyword>
<evidence type="ECO:0000256" key="3">
    <source>
        <dbReference type="ARBA" id="ARBA00023295"/>
    </source>
</evidence>
<dbReference type="InterPro" id="IPR018077">
    <property type="entry name" value="Glyco_hydro_fam25_subgr"/>
</dbReference>
<feature type="region of interest" description="Disordered" evidence="4">
    <location>
        <begin position="246"/>
        <end position="289"/>
    </location>
</feature>
<evidence type="ECO:0000313" key="6">
    <source>
        <dbReference type="EMBL" id="MBH8589283.1"/>
    </source>
</evidence>
<keyword evidence="2" id="KW-0378">Hydrolase</keyword>
<proteinExistence type="inferred from homology"/>
<dbReference type="PANTHER" id="PTHR34135">
    <property type="entry name" value="LYSOZYME"/>
    <property type="match status" value="1"/>
</dbReference>
<dbReference type="PROSITE" id="PS50911">
    <property type="entry name" value="CHAP"/>
    <property type="match status" value="1"/>
</dbReference>
<dbReference type="Gene3D" id="3.90.1720.10">
    <property type="entry name" value="endopeptidase domain like (from Nostoc punctiforme)"/>
    <property type="match status" value="1"/>
</dbReference>
<feature type="compositionally biased region" description="Basic and acidic residues" evidence="4">
    <location>
        <begin position="274"/>
        <end position="285"/>
    </location>
</feature>
<evidence type="ECO:0000313" key="7">
    <source>
        <dbReference type="Proteomes" id="UP000641910"/>
    </source>
</evidence>
<dbReference type="InterPro" id="IPR038765">
    <property type="entry name" value="Papain-like_cys_pep_sf"/>
</dbReference>
<dbReference type="PANTHER" id="PTHR34135:SF2">
    <property type="entry name" value="LYSOZYME"/>
    <property type="match status" value="1"/>
</dbReference>
<dbReference type="Pfam" id="PF01183">
    <property type="entry name" value="Glyco_hydro_25"/>
    <property type="match status" value="1"/>
</dbReference>
<evidence type="ECO:0000256" key="1">
    <source>
        <dbReference type="ARBA" id="ARBA00010646"/>
    </source>
</evidence>
<dbReference type="EMBL" id="JAECVU010000006">
    <property type="protein sequence ID" value="MBH8589283.1"/>
    <property type="molecule type" value="Genomic_DNA"/>
</dbReference>
<dbReference type="SMART" id="SM00641">
    <property type="entry name" value="Glyco_25"/>
    <property type="match status" value="1"/>
</dbReference>
<keyword evidence="7" id="KW-1185">Reference proteome</keyword>
<name>A0ABS0QJ88_THEVU</name>
<accession>A0ABS0QJ88</accession>
<evidence type="ECO:0000256" key="2">
    <source>
        <dbReference type="ARBA" id="ARBA00022801"/>
    </source>
</evidence>
<dbReference type="InterPro" id="IPR002053">
    <property type="entry name" value="Glyco_hydro_25"/>
</dbReference>
<organism evidence="6 7">
    <name type="scientific">Thermoactinomyces vulgaris</name>
    <dbReference type="NCBI Taxonomy" id="2026"/>
    <lineage>
        <taxon>Bacteria</taxon>
        <taxon>Bacillati</taxon>
        <taxon>Bacillota</taxon>
        <taxon>Bacilli</taxon>
        <taxon>Bacillales</taxon>
        <taxon>Thermoactinomycetaceae</taxon>
        <taxon>Thermoactinomyces</taxon>
    </lineage>
</organism>
<sequence length="415" mass="46959">MSDQFGSVTGIDVSHHQSVIDWQKVKEDPQNIQFAFIKASEGETFTDSQFSNNVKGAQAAGIQAGAYHYAKLLRGKAEKEAQNFVDKLKQHQLDLMPVLDLEEKNTDMTADEIADWVLAFAEHVKKETGEQVLLYTFPDYINRFNGFNNRLKDMPLWLAHWRVDNPKLPSTGGWEEITCWQYTDKGSVSGIMGDVDMDRAKSLKALKSKKGSDNPPPEEPPNPPQSPEDDKDWHVELIASGSGSVNISFQFKKGNSDKEPAPSPEPEPDPDTEPEPKHEMIDDYPFKNNNPGDVDPWGFYYRECVSFVAWRINNNLGIPFTNDMTGPNGKKGHWGDGRHWDENARQIGYKVTRTPKVGAVAQWNKGNLNHVAFVAEVSSDQKTVTVEEYNWDIRHGYGTRQVPVDRIDNFIHIKE</sequence>
<protein>
    <submittedName>
        <fullName evidence="6">CHAP domain-containing protein</fullName>
    </submittedName>
</protein>
<dbReference type="Proteomes" id="UP000641910">
    <property type="component" value="Unassembled WGS sequence"/>
</dbReference>
<evidence type="ECO:0000259" key="5">
    <source>
        <dbReference type="PROSITE" id="PS50911"/>
    </source>
</evidence>
<dbReference type="SUPFAM" id="SSF51445">
    <property type="entry name" value="(Trans)glycosidases"/>
    <property type="match status" value="1"/>
</dbReference>
<dbReference type="InterPro" id="IPR007921">
    <property type="entry name" value="CHAP_dom"/>
</dbReference>
<dbReference type="PROSITE" id="PS51904">
    <property type="entry name" value="GLYCOSYL_HYDROL_F25_2"/>
    <property type="match status" value="1"/>
</dbReference>
<dbReference type="Pfam" id="PF05257">
    <property type="entry name" value="CHAP"/>
    <property type="match status" value="1"/>
</dbReference>
<feature type="region of interest" description="Disordered" evidence="4">
    <location>
        <begin position="206"/>
        <end position="231"/>
    </location>
</feature>
<comment type="caution">
    <text evidence="6">The sequence shown here is derived from an EMBL/GenBank/DDBJ whole genome shotgun (WGS) entry which is preliminary data.</text>
</comment>
<dbReference type="RefSeq" id="WP_052186787.1">
    <property type="nucleotide sequence ID" value="NZ_CP039710.1"/>
</dbReference>
<gene>
    <name evidence="6" type="ORF">I8U22_10730</name>
</gene>
<dbReference type="InterPro" id="IPR017853">
    <property type="entry name" value="GH"/>
</dbReference>
<comment type="similarity">
    <text evidence="1">Belongs to the glycosyl hydrolase 25 family.</text>
</comment>
<feature type="domain" description="Peptidase C51" evidence="5">
    <location>
        <begin position="279"/>
        <end position="414"/>
    </location>
</feature>
<dbReference type="Gene3D" id="3.20.20.80">
    <property type="entry name" value="Glycosidases"/>
    <property type="match status" value="1"/>
</dbReference>